<dbReference type="InterPro" id="IPR050596">
    <property type="entry name" value="AspAT/PAT-like"/>
</dbReference>
<evidence type="ECO:0000256" key="6">
    <source>
        <dbReference type="RuleBase" id="RU000481"/>
    </source>
</evidence>
<dbReference type="InterPro" id="IPR004839">
    <property type="entry name" value="Aminotransferase_I/II_large"/>
</dbReference>
<dbReference type="CDD" id="cd00609">
    <property type="entry name" value="AAT_like"/>
    <property type="match status" value="1"/>
</dbReference>
<dbReference type="Pfam" id="PF00155">
    <property type="entry name" value="Aminotran_1_2"/>
    <property type="match status" value="1"/>
</dbReference>
<comment type="cofactor">
    <cofactor evidence="1 6">
        <name>pyridoxal 5'-phosphate</name>
        <dbReference type="ChEBI" id="CHEBI:597326"/>
    </cofactor>
</comment>
<dbReference type="GO" id="GO:0008483">
    <property type="term" value="F:transaminase activity"/>
    <property type="evidence" value="ECO:0007669"/>
    <property type="project" value="UniProtKB-KW"/>
</dbReference>
<evidence type="ECO:0000313" key="8">
    <source>
        <dbReference type="EMBL" id="SFU63989.1"/>
    </source>
</evidence>
<dbReference type="PANTHER" id="PTHR46383">
    <property type="entry name" value="ASPARTATE AMINOTRANSFERASE"/>
    <property type="match status" value="1"/>
</dbReference>
<evidence type="ECO:0000256" key="4">
    <source>
        <dbReference type="ARBA" id="ARBA00022679"/>
    </source>
</evidence>
<dbReference type="InterPro" id="IPR015424">
    <property type="entry name" value="PyrdxlP-dep_Trfase"/>
</dbReference>
<evidence type="ECO:0000256" key="2">
    <source>
        <dbReference type="ARBA" id="ARBA00007441"/>
    </source>
</evidence>
<evidence type="ECO:0000256" key="3">
    <source>
        <dbReference type="ARBA" id="ARBA00022576"/>
    </source>
</evidence>
<evidence type="ECO:0000256" key="5">
    <source>
        <dbReference type="ARBA" id="ARBA00022898"/>
    </source>
</evidence>
<dbReference type="Gene3D" id="3.90.1150.10">
    <property type="entry name" value="Aspartate Aminotransferase, domain 1"/>
    <property type="match status" value="1"/>
</dbReference>
<reference evidence="9" key="1">
    <citation type="submission" date="2016-10" db="EMBL/GenBank/DDBJ databases">
        <authorList>
            <person name="Varghese N."/>
        </authorList>
    </citation>
    <scope>NUCLEOTIDE SEQUENCE [LARGE SCALE GENOMIC DNA]</scope>
    <source>
        <strain evidence="9">DSM 17980</strain>
    </source>
</reference>
<gene>
    <name evidence="8" type="ORF">SAMN05421543_10594</name>
</gene>
<keyword evidence="3 6" id="KW-0032">Aminotransferase</keyword>
<dbReference type="SUPFAM" id="SSF53383">
    <property type="entry name" value="PLP-dependent transferases"/>
    <property type="match status" value="1"/>
</dbReference>
<evidence type="ECO:0000259" key="7">
    <source>
        <dbReference type="Pfam" id="PF00155"/>
    </source>
</evidence>
<keyword evidence="9" id="KW-1185">Reference proteome</keyword>
<proteinExistence type="inferred from homology"/>
<dbReference type="GO" id="GO:0006520">
    <property type="term" value="P:amino acid metabolic process"/>
    <property type="evidence" value="ECO:0007669"/>
    <property type="project" value="InterPro"/>
</dbReference>
<dbReference type="AlphaFoldDB" id="A0A1I7HTT9"/>
<dbReference type="EMBL" id="FPBV01000005">
    <property type="protein sequence ID" value="SFU63989.1"/>
    <property type="molecule type" value="Genomic_DNA"/>
</dbReference>
<dbReference type="PANTHER" id="PTHR46383:SF4">
    <property type="entry name" value="AMINOTRANSFERASE"/>
    <property type="match status" value="1"/>
</dbReference>
<dbReference type="GO" id="GO:0030170">
    <property type="term" value="F:pyridoxal phosphate binding"/>
    <property type="evidence" value="ECO:0007669"/>
    <property type="project" value="InterPro"/>
</dbReference>
<dbReference type="PROSITE" id="PS00105">
    <property type="entry name" value="AA_TRANSFER_CLASS_1"/>
    <property type="match status" value="1"/>
</dbReference>
<accession>A0A1I7HTT9</accession>
<dbReference type="STRING" id="392015.SAMN05421543_10594"/>
<evidence type="ECO:0000313" key="9">
    <source>
        <dbReference type="Proteomes" id="UP000183508"/>
    </source>
</evidence>
<organism evidence="8 9">
    <name type="scientific">Alicyclobacillus macrosporangiidus</name>
    <dbReference type="NCBI Taxonomy" id="392015"/>
    <lineage>
        <taxon>Bacteria</taxon>
        <taxon>Bacillati</taxon>
        <taxon>Bacillota</taxon>
        <taxon>Bacilli</taxon>
        <taxon>Bacillales</taxon>
        <taxon>Alicyclobacillaceae</taxon>
        <taxon>Alicyclobacillus</taxon>
    </lineage>
</organism>
<sequence length="402" mass="44962">MDWNNSPESGRKQTMEHLLNPRVKNIQISGIRRFYNLVSQYPGAISLTIGQPDFPTPEHVKEAAISAIHANHTSYTPNAGIPALRQAAARFVADRYGLHYHPDDEVLVTVGASHAIDIALRTILTEGAEVVLPAPVYPGYEPVARICGGKVLFADTTRNGFKLTARLLEPYLTPRTRCVILPYPSNPTGSVLTRDELGELAELLRPRDLIVLSDEIYSELVFDGQHVSIAQFPGMREKTIVVNGLSKSHSMTGWRIGLLFAPAEITRHMVKVLQYSAMCATSISQYAAIEALTQGADDARPMREEYRWRRDYVYDCLAAMGLEVTRPQGAFYIFPSIRRFGLSSLEFATRLLEEQRVAVVPGDAFSRFGEGYVRISYACSREDLKEGLDRLERFVQTLEGRQ</sequence>
<dbReference type="Gene3D" id="3.40.640.10">
    <property type="entry name" value="Type I PLP-dependent aspartate aminotransferase-like (Major domain)"/>
    <property type="match status" value="1"/>
</dbReference>
<dbReference type="FunFam" id="3.40.640.10:FF:000033">
    <property type="entry name" value="Aspartate aminotransferase"/>
    <property type="match status" value="1"/>
</dbReference>
<evidence type="ECO:0000256" key="1">
    <source>
        <dbReference type="ARBA" id="ARBA00001933"/>
    </source>
</evidence>
<protein>
    <recommendedName>
        <fullName evidence="6">Aminotransferase</fullName>
        <ecNumber evidence="6">2.6.1.-</ecNumber>
    </recommendedName>
</protein>
<keyword evidence="4 6" id="KW-0808">Transferase</keyword>
<keyword evidence="5" id="KW-0663">Pyridoxal phosphate</keyword>
<dbReference type="EC" id="2.6.1.-" evidence="6"/>
<dbReference type="Proteomes" id="UP000183508">
    <property type="component" value="Unassembled WGS sequence"/>
</dbReference>
<feature type="domain" description="Aminotransferase class I/classII large" evidence="7">
    <location>
        <begin position="45"/>
        <end position="391"/>
    </location>
</feature>
<dbReference type="eggNOG" id="COG0436">
    <property type="taxonomic scope" value="Bacteria"/>
</dbReference>
<name>A0A1I7HTT9_9BACL</name>
<dbReference type="NCBIfam" id="NF005817">
    <property type="entry name" value="PRK07683.1"/>
    <property type="match status" value="1"/>
</dbReference>
<dbReference type="InterPro" id="IPR004838">
    <property type="entry name" value="NHTrfase_class1_PyrdxlP-BS"/>
</dbReference>
<dbReference type="InterPro" id="IPR015422">
    <property type="entry name" value="PyrdxlP-dep_Trfase_small"/>
</dbReference>
<dbReference type="InterPro" id="IPR015421">
    <property type="entry name" value="PyrdxlP-dep_Trfase_major"/>
</dbReference>
<comment type="similarity">
    <text evidence="2 6">Belongs to the class-I pyridoxal-phosphate-dependent aminotransferase family.</text>
</comment>